<dbReference type="SUPFAM" id="SSF52540">
    <property type="entry name" value="P-loop containing nucleoside triphosphate hydrolases"/>
    <property type="match status" value="1"/>
</dbReference>
<dbReference type="SUPFAM" id="SSF52058">
    <property type="entry name" value="L domain-like"/>
    <property type="match status" value="1"/>
</dbReference>
<dbReference type="Pfam" id="PF13676">
    <property type="entry name" value="TIR_2"/>
    <property type="match status" value="1"/>
</dbReference>
<keyword evidence="6" id="KW-0067">ATP-binding</keyword>
<dbReference type="GO" id="GO:0007165">
    <property type="term" value="P:signal transduction"/>
    <property type="evidence" value="ECO:0007669"/>
    <property type="project" value="InterPro"/>
</dbReference>
<dbReference type="Gene3D" id="3.80.10.10">
    <property type="entry name" value="Ribonuclease Inhibitor"/>
    <property type="match status" value="2"/>
</dbReference>
<reference evidence="12 13" key="1">
    <citation type="submission" date="2020-08" db="EMBL/GenBank/DDBJ databases">
        <authorList>
            <person name="Hejnol A."/>
        </authorList>
    </citation>
    <scope>NUCLEOTIDE SEQUENCE [LARGE SCALE GENOMIC DNA]</scope>
</reference>
<dbReference type="OrthoDB" id="10252328at2759"/>
<dbReference type="GO" id="GO:0005524">
    <property type="term" value="F:ATP binding"/>
    <property type="evidence" value="ECO:0007669"/>
    <property type="project" value="UniProtKB-KW"/>
</dbReference>
<dbReference type="Proteomes" id="UP000549394">
    <property type="component" value="Unassembled WGS sequence"/>
</dbReference>
<evidence type="ECO:0000256" key="4">
    <source>
        <dbReference type="ARBA" id="ARBA00022741"/>
    </source>
</evidence>
<dbReference type="InterPro" id="IPR040468">
    <property type="entry name" value="TRAF3IP1_N"/>
</dbReference>
<evidence type="ECO:0000256" key="2">
    <source>
        <dbReference type="ARBA" id="ARBA00022679"/>
    </source>
</evidence>
<organism evidence="12 13">
    <name type="scientific">Dimorphilus gyrociliatus</name>
    <dbReference type="NCBI Taxonomy" id="2664684"/>
    <lineage>
        <taxon>Eukaryota</taxon>
        <taxon>Metazoa</taxon>
        <taxon>Spiralia</taxon>
        <taxon>Lophotrochozoa</taxon>
        <taxon>Annelida</taxon>
        <taxon>Polychaeta</taxon>
        <taxon>Polychaeta incertae sedis</taxon>
        <taxon>Dinophilidae</taxon>
        <taxon>Dimorphilus</taxon>
    </lineage>
</organism>
<dbReference type="InterPro" id="IPR027417">
    <property type="entry name" value="P-loop_NTPase"/>
</dbReference>
<proteinExistence type="predicted"/>
<dbReference type="Pfam" id="PF10243">
    <property type="entry name" value="MIP-T3"/>
    <property type="match status" value="1"/>
</dbReference>
<dbReference type="InterPro" id="IPR035897">
    <property type="entry name" value="Toll_tir_struct_dom_sf"/>
</dbReference>
<dbReference type="Gene3D" id="1.10.418.50">
    <property type="entry name" value="Microtubule-binding protein MIP-T3"/>
    <property type="match status" value="1"/>
</dbReference>
<evidence type="ECO:0000313" key="12">
    <source>
        <dbReference type="EMBL" id="CAD5126525.1"/>
    </source>
</evidence>
<dbReference type="Gene3D" id="3.40.50.10140">
    <property type="entry name" value="Toll/interleukin-1 receptor homology (TIR) domain"/>
    <property type="match status" value="1"/>
</dbReference>
<evidence type="ECO:0000256" key="5">
    <source>
        <dbReference type="ARBA" id="ARBA00022777"/>
    </source>
</evidence>
<name>A0A7I8WEM7_9ANNE</name>
<comment type="catalytic activity">
    <reaction evidence="9">
        <text>L-seryl-[protein] + ATP = O-phospho-L-seryl-[protein] + ADP + H(+)</text>
        <dbReference type="Rhea" id="RHEA:17989"/>
        <dbReference type="Rhea" id="RHEA-COMP:9863"/>
        <dbReference type="Rhea" id="RHEA-COMP:11604"/>
        <dbReference type="ChEBI" id="CHEBI:15378"/>
        <dbReference type="ChEBI" id="CHEBI:29999"/>
        <dbReference type="ChEBI" id="CHEBI:30616"/>
        <dbReference type="ChEBI" id="CHEBI:83421"/>
        <dbReference type="ChEBI" id="CHEBI:456216"/>
        <dbReference type="EC" id="2.7.11.1"/>
    </reaction>
</comment>
<dbReference type="PROSITE" id="PS51424">
    <property type="entry name" value="ROC"/>
    <property type="match status" value="1"/>
</dbReference>
<protein>
    <recommendedName>
        <fullName evidence="1">non-specific serine/threonine protein kinase</fullName>
        <ecNumber evidence="1">2.7.11.1</ecNumber>
    </recommendedName>
</protein>
<evidence type="ECO:0000256" key="9">
    <source>
        <dbReference type="ARBA" id="ARBA00048679"/>
    </source>
</evidence>
<sequence length="2553" mass="296667">MSDKQREDIQLALANIIKSPVLNDQLLRNLPYQYVKDILISVLKATDLKDILTDDDLKFKIDTFDQKIQLLEKIIKAVGKELHESNFVDANDIVSGKNVNKTLQFLLMLTRLNRITEDEKSELKLGSEQPIEVEIGSNIENKHIVQRNNMPLKLLFSKSLENPVYKVTENKKTFQINSITLEDVDFLNDYFFCLIFQIKGIIKEFDELPWIPHSSKITNCKNITDWAVFWTSKSEKQTFLNKSKTLRAVNTFAGCNSLSTWNNENSAKTQIASDGSYWNDKKAVIIHFHSLYKDKEQKGSYDRIFQRINFESLMINQKIEYCTNVLNYWKVKNWTFYDCYEDYVHLLSPKQSLFIIPFNLTCNEENLSKYFMDVIIGLLQMNLCPNTLPVVIFIGFGTKINEIAAKYALITMIESLIEDFHDAIRKRSSIEELSKIKFNDQNNIHNLVALTELLKELKENLEDNNSHIISFLNYDNQKDLKDLVENMKISFQNVTHRKQKFKYSDDIIDKSIAKIEKILDEKEDFLTVTQLMKEINIEDLLALDIDDKKEKCYAEKICQFPFFDVFQLCYTLGHIVLLRSFACEEWFVANPKWFTNLIQKLHNISEECNDRVEDDLFFFRKKTKVCQIAEWYCSTFKFQSDIFEVFFGAELSLTLSSTTLFFPIQLSTCEKDMMKLMKKENMDTTISDLYHNWITLQYGPVEAFICFDDAECKTIKVCCRVFENDNSPILLANIAKEIETIIDYSLKISSVYFSKTMKTPWGDELDKMKKDDDDRYSTLNLKFFNNFYLSFDHEIQRHFSVSCSNKCILRREHFLWKMHKEIYPTFKREMIVKDDKNEFTTIKERDLSDNSAFDFIMDLINFYSITLINCQNLKFELIDSFRGYSIMFNSQENTVKRIRKDKEDKLVDFSLNEYSIVTVKLLPQHGEYKSYNMAFSRKEICLNIYLNDISILMLPLESQSKVIFKFHEADSNLIFDFTYAPRQEFNFSHDSIDIGQKLFHSFSGDIATVEAILPTEKLILVSRINKSLSQDVKSIEYIKLSLKNVEEVKRFFAQYSNDDDNDQHKISEEFLGYLNAYNCQSVPNHWIKSLMSANNEDDIPLPDRKGLLKECVQTKLGTVSNPDSGRFLCYFHNKNLKTTNKERDKFLDLISEDKIQTVENDILKFDYCQHFKLLTKWYITNDEYNIDGREGGEDELFGRVKKLNRLKSIALKNCNISTFATNIDRLSSSLENLHIMNSPITTISPSIGKCSLVTNLHLNDLLLTDLPMEMSNLFHLKFLNLGGNLFKSVPRVINQLNCLKFLLLPAINFKPFHLNINQSSIVTIDEWKNVYTTQYSRLSHIGFDETNMLKIFKDAATATSSDTLTTTDQIEDLHATLYKTLPRISSWSVLNNISKQSYKTLTFLDLKYQSFKILDDSIGYLEKLESLHLSFNLLLEEISPKIADLPLNQILFYNCPSLRTPPKVMARSSAKYIKNYMRALSKGFVSCKRTKLMLVGLGGAGKTSLVNALTESNQEKSEKIVKNTQITDGICIKKWFINSIEYSIWDFAGQTVYYNTHQFFLSNRAVYFLVWNVRSGEEHAGLEFWLNSIKCHAPKAPIFIVGTHIDQGFKELVDALLEITSKEKYMNEKIPSLWLDFEEALFKESKTLNIISIDKAMDKAFHCGIVEKAEFYQAVEFLHQLGSVLYFQNEYLRKKIIINPQWIVDVMACIVSVHINPIKNGKLLHDDLSKIWPEETYSKDLHQWLLRLTEEFDLTFCLKNEMASLVPCLLPDVEPDDFWEEEPLKENEVQSKMMLNFDYLPFGLFNRAQVRLYQFGDESLIWKSGSFLRKNGHRGILKKTSLSSILMEVRGLKPENVLFLVHEVFETLIAESFEGVQFDFKVPCPECIYQNLPDPSMVKAVRIRRALQLKIPFMQCTRNFHTVSITQLQNMLPPESSEELDMHLQSAVTELKKIQPGPLTNVVMLYCLSDDPPSELDNNSYVSATKIKNELEKSNFSIKMYNDSCESYFEEAIASLKSTQVVLTLMTDDFVKNTTCRNLFIYVKKNLVKQNQLILIKKSDKWKKHTDVGMLCSDDLYINMQNIENFNSKMNDLKNSLNINSKSSTEWQPCFISYCWSNSQMAINRGTKLNEKALGKTDPRLLKEKLEEAGIKCWMDIEQVNRGGLFQDIAEGLKKAKIVVACVSDEYVSSKNCQMEFRFAAITLRLPIILAIVGTGKNWIKSEIGMISLQYPRVDLQERDTNVVEIVDFVKERLSTEKLDETIKSNKDTNHEEFAELLELAERKLLRQLTILQNLSRGSNFPHIPILDFSPNSDENSIMEYYFLFLCEHDQGWHLPDNHQVIKWNVPFKSEEAEKHLREWSAYLVRIYAILQYSHIQLHVLRSKEGQSFLEQLQTTLSKKSFRDSYVSLLESIANKMDHQYNTSLPTSLAKCQIYNGKILWLCNYHQKQPRVTILQSDETNFTKDSKTNKEEVLLEKIKGQNEHGIVKEETSQYLENKVLNKEEKKEEKLIKDDTDNSNKTAAKSQEEKEKKKVINDLISNGGRAKSIACVIC</sequence>
<dbReference type="Gene3D" id="3.30.70.1390">
    <property type="entry name" value="ROC domain from the Parkinson's disease-associated leucine-rich repeat kinase 2"/>
    <property type="match status" value="1"/>
</dbReference>
<dbReference type="Gene3D" id="1.10.10.2200">
    <property type="match status" value="1"/>
</dbReference>
<keyword evidence="13" id="KW-1185">Reference proteome</keyword>
<keyword evidence="5" id="KW-0418">Kinase</keyword>
<evidence type="ECO:0000256" key="10">
    <source>
        <dbReference type="SAM" id="MobiDB-lite"/>
    </source>
</evidence>
<keyword evidence="3" id="KW-0677">Repeat</keyword>
<dbReference type="PANTHER" id="PTHR47508">
    <property type="entry name" value="SAM DOMAIN-CONTAINING PROTEIN-RELATED"/>
    <property type="match status" value="1"/>
</dbReference>
<dbReference type="PANTHER" id="PTHR47508:SF1">
    <property type="entry name" value="NON-SPECIFIC SERINE_THREONINE PROTEIN KINASE"/>
    <property type="match status" value="1"/>
</dbReference>
<accession>A0A7I8WEM7</accession>
<dbReference type="EC" id="2.7.11.1" evidence="1"/>
<dbReference type="InterPro" id="IPR000157">
    <property type="entry name" value="TIR_dom"/>
</dbReference>
<dbReference type="SUPFAM" id="SSF52200">
    <property type="entry name" value="Toll/Interleukin receptor TIR domain"/>
    <property type="match status" value="1"/>
</dbReference>
<feature type="domain" description="Roc" evidence="11">
    <location>
        <begin position="1483"/>
        <end position="1659"/>
    </location>
</feature>
<feature type="compositionally biased region" description="Basic and acidic residues" evidence="10">
    <location>
        <begin position="2505"/>
        <end position="2517"/>
    </location>
</feature>
<keyword evidence="4" id="KW-0547">Nucleotide-binding</keyword>
<dbReference type="EMBL" id="CAJFCJ010000057">
    <property type="protein sequence ID" value="CAD5126525.1"/>
    <property type="molecule type" value="Genomic_DNA"/>
</dbReference>
<feature type="region of interest" description="Disordered" evidence="10">
    <location>
        <begin position="2505"/>
        <end position="2532"/>
    </location>
</feature>
<gene>
    <name evidence="12" type="ORF">DGYR_LOCUS13764</name>
</gene>
<dbReference type="Pfam" id="PF25497">
    <property type="entry name" value="COR-B"/>
    <property type="match status" value="1"/>
</dbReference>
<comment type="catalytic activity">
    <reaction evidence="8">
        <text>L-threonyl-[protein] + ATP = O-phospho-L-threonyl-[protein] + ADP + H(+)</text>
        <dbReference type="Rhea" id="RHEA:46608"/>
        <dbReference type="Rhea" id="RHEA-COMP:11060"/>
        <dbReference type="Rhea" id="RHEA-COMP:11605"/>
        <dbReference type="ChEBI" id="CHEBI:15378"/>
        <dbReference type="ChEBI" id="CHEBI:30013"/>
        <dbReference type="ChEBI" id="CHEBI:30616"/>
        <dbReference type="ChEBI" id="CHEBI:61977"/>
        <dbReference type="ChEBI" id="CHEBI:456216"/>
        <dbReference type="EC" id="2.7.11.1"/>
    </reaction>
</comment>
<keyword evidence="7" id="KW-0342">GTP-binding</keyword>
<evidence type="ECO:0000256" key="1">
    <source>
        <dbReference type="ARBA" id="ARBA00012513"/>
    </source>
</evidence>
<evidence type="ECO:0000256" key="3">
    <source>
        <dbReference type="ARBA" id="ARBA00022737"/>
    </source>
</evidence>
<dbReference type="Gene3D" id="3.30.310.200">
    <property type="match status" value="1"/>
</dbReference>
<dbReference type="GO" id="GO:0016301">
    <property type="term" value="F:kinase activity"/>
    <property type="evidence" value="ECO:0007669"/>
    <property type="project" value="UniProtKB-KW"/>
</dbReference>
<dbReference type="Gene3D" id="3.40.50.300">
    <property type="entry name" value="P-loop containing nucleotide triphosphate hydrolases"/>
    <property type="match status" value="1"/>
</dbReference>
<evidence type="ECO:0000259" key="11">
    <source>
        <dbReference type="PROSITE" id="PS51424"/>
    </source>
</evidence>
<dbReference type="InterPro" id="IPR032171">
    <property type="entry name" value="COR-A"/>
</dbReference>
<dbReference type="InterPro" id="IPR042576">
    <property type="entry name" value="TRAF3IP1_N_sf"/>
</dbReference>
<dbReference type="Pfam" id="PF16095">
    <property type="entry name" value="COR-A"/>
    <property type="match status" value="1"/>
</dbReference>
<dbReference type="InterPro" id="IPR057263">
    <property type="entry name" value="COR-B"/>
</dbReference>
<evidence type="ECO:0000256" key="7">
    <source>
        <dbReference type="ARBA" id="ARBA00023134"/>
    </source>
</evidence>
<evidence type="ECO:0000256" key="6">
    <source>
        <dbReference type="ARBA" id="ARBA00022840"/>
    </source>
</evidence>
<dbReference type="InterPro" id="IPR020859">
    <property type="entry name" value="ROC"/>
</dbReference>
<dbReference type="InterPro" id="IPR032675">
    <property type="entry name" value="LRR_dom_sf"/>
</dbReference>
<comment type="caution">
    <text evidence="12">The sequence shown here is derived from an EMBL/GenBank/DDBJ whole genome shotgun (WGS) entry which is preliminary data.</text>
</comment>
<dbReference type="Pfam" id="PF08477">
    <property type="entry name" value="Roc"/>
    <property type="match status" value="1"/>
</dbReference>
<evidence type="ECO:0000256" key="8">
    <source>
        <dbReference type="ARBA" id="ARBA00047899"/>
    </source>
</evidence>
<evidence type="ECO:0000313" key="13">
    <source>
        <dbReference type="Proteomes" id="UP000549394"/>
    </source>
</evidence>
<keyword evidence="2" id="KW-0808">Transferase</keyword>